<evidence type="ECO:0000313" key="3">
    <source>
        <dbReference type="EMBL" id="WND02522.1"/>
    </source>
</evidence>
<dbReference type="GO" id="GO:0016810">
    <property type="term" value="F:hydrolase activity, acting on carbon-nitrogen (but not peptide) bonds"/>
    <property type="evidence" value="ECO:0007669"/>
    <property type="project" value="InterPro"/>
</dbReference>
<dbReference type="InterPro" id="IPR051781">
    <property type="entry name" value="Metallo-dep_Hydrolase"/>
</dbReference>
<proteinExistence type="predicted"/>
<dbReference type="KEGG" id="tmk:QGN29_13295"/>
<dbReference type="PANTHER" id="PTHR43135:SF3">
    <property type="entry name" value="ALPHA-D-RIBOSE 1-METHYLPHOSPHONATE 5-TRIPHOSPHATE DIPHOSPHATASE"/>
    <property type="match status" value="1"/>
</dbReference>
<keyword evidence="4" id="KW-1185">Reference proteome</keyword>
<evidence type="ECO:0000259" key="2">
    <source>
        <dbReference type="Pfam" id="PF01979"/>
    </source>
</evidence>
<feature type="chain" id="PRO_5041368668" evidence="1">
    <location>
        <begin position="22"/>
        <end position="439"/>
    </location>
</feature>
<gene>
    <name evidence="3" type="ORF">QGN29_13295</name>
</gene>
<dbReference type="InterPro" id="IPR006680">
    <property type="entry name" value="Amidohydro-rel"/>
</dbReference>
<reference evidence="3" key="1">
    <citation type="submission" date="2023-04" db="EMBL/GenBank/DDBJ databases">
        <title>Complete genome sequence of Temperatibacter marinus.</title>
        <authorList>
            <person name="Rong J.-C."/>
            <person name="Yi M.-L."/>
            <person name="Zhao Q."/>
        </authorList>
    </citation>
    <scope>NUCLEOTIDE SEQUENCE</scope>
    <source>
        <strain evidence="3">NBRC 110045</strain>
    </source>
</reference>
<dbReference type="SUPFAM" id="SSF51338">
    <property type="entry name" value="Composite domain of metallo-dependent hydrolases"/>
    <property type="match status" value="1"/>
</dbReference>
<dbReference type="InterPro" id="IPR032466">
    <property type="entry name" value="Metal_Hydrolase"/>
</dbReference>
<dbReference type="InterPro" id="IPR011059">
    <property type="entry name" value="Metal-dep_hydrolase_composite"/>
</dbReference>
<accession>A0AA52EBW8</accession>
<name>A0AA52EBW8_9PROT</name>
<dbReference type="Gene3D" id="1.20.58.520">
    <property type="entry name" value="Amidohydrolase"/>
    <property type="match status" value="1"/>
</dbReference>
<dbReference type="Gene3D" id="3.30.110.90">
    <property type="entry name" value="Amidohydrolase"/>
    <property type="match status" value="1"/>
</dbReference>
<sequence length="439" mass="48257">MFKTIIISLCLLSITAAPPTAIDQTCRDGQTIIENVTIIYADKVPLKNAYLSYDNKQGVITALSSDPIPKANACDASIDGSNQFLTAGLTEMHGHLPYSNWDKKRTEETLFLYVAAGVTTVRGMLGDPVQFHHRDQIIARELEGPNLYLAAPSLNGTSVTSPEQGRQLVRRYKEEGWDLLKIHPGLTAEEYDAIADEGKKVDIKLGGHVPSGVGLQRVLQAQQASIDHMDGYWQYHAQTQSLNDSDALMESIEKTKTSGTAIVPTQLLFNLLRSGADVKALIAREENKYMPKSQISQWAGTAQRLKAQANPAIAAWRDMMLKKMADEGVVITLGSDAPQIFSVPGFSIWRELKKMQDIGLTRAQILKAAGPAPGAHLAYSGDKFGKIEVGHRADLLLLSANPLVNITNLSKQNAVIVRGKLYTKDYIDQKLMEIEARHR</sequence>
<dbReference type="Gene3D" id="2.30.40.10">
    <property type="entry name" value="Urease, subunit C, domain 1"/>
    <property type="match status" value="1"/>
</dbReference>
<evidence type="ECO:0000256" key="1">
    <source>
        <dbReference type="SAM" id="SignalP"/>
    </source>
</evidence>
<dbReference type="Gene3D" id="3.40.50.10910">
    <property type="entry name" value="Amidohydrolase"/>
    <property type="match status" value="1"/>
</dbReference>
<dbReference type="AlphaFoldDB" id="A0AA52EBW8"/>
<dbReference type="Proteomes" id="UP001268683">
    <property type="component" value="Chromosome"/>
</dbReference>
<protein>
    <submittedName>
        <fullName evidence="3">Amidohydrolase family protein</fullName>
    </submittedName>
</protein>
<keyword evidence="1" id="KW-0732">Signal</keyword>
<dbReference type="Pfam" id="PF01979">
    <property type="entry name" value="Amidohydro_1"/>
    <property type="match status" value="1"/>
</dbReference>
<feature type="domain" description="Amidohydrolase-related" evidence="2">
    <location>
        <begin position="85"/>
        <end position="421"/>
    </location>
</feature>
<feature type="signal peptide" evidence="1">
    <location>
        <begin position="1"/>
        <end position="21"/>
    </location>
</feature>
<dbReference type="SUPFAM" id="SSF51556">
    <property type="entry name" value="Metallo-dependent hydrolases"/>
    <property type="match status" value="1"/>
</dbReference>
<dbReference type="PANTHER" id="PTHR43135">
    <property type="entry name" value="ALPHA-D-RIBOSE 1-METHYLPHOSPHONATE 5-TRIPHOSPHATE DIPHOSPHATASE"/>
    <property type="match status" value="1"/>
</dbReference>
<dbReference type="RefSeq" id="WP_310798357.1">
    <property type="nucleotide sequence ID" value="NZ_CP123872.1"/>
</dbReference>
<organism evidence="3 4">
    <name type="scientific">Temperatibacter marinus</name>
    <dbReference type="NCBI Taxonomy" id="1456591"/>
    <lineage>
        <taxon>Bacteria</taxon>
        <taxon>Pseudomonadati</taxon>
        <taxon>Pseudomonadota</taxon>
        <taxon>Alphaproteobacteria</taxon>
        <taxon>Kordiimonadales</taxon>
        <taxon>Temperatibacteraceae</taxon>
        <taxon>Temperatibacter</taxon>
    </lineage>
</organism>
<dbReference type="EMBL" id="CP123872">
    <property type="protein sequence ID" value="WND02522.1"/>
    <property type="molecule type" value="Genomic_DNA"/>
</dbReference>
<evidence type="ECO:0000313" key="4">
    <source>
        <dbReference type="Proteomes" id="UP001268683"/>
    </source>
</evidence>